<evidence type="ECO:0000259" key="1">
    <source>
        <dbReference type="PROSITE" id="PS51186"/>
    </source>
</evidence>
<dbReference type="PATRIC" id="fig|1121318.3.peg.3339"/>
<proteinExistence type="predicted"/>
<keyword evidence="2" id="KW-0808">Transferase</keyword>
<dbReference type="AlphaFoldDB" id="A0A0L6Z646"/>
<dbReference type="PROSITE" id="PS51186">
    <property type="entry name" value="GNAT"/>
    <property type="match status" value="1"/>
</dbReference>
<evidence type="ECO:0000313" key="2">
    <source>
        <dbReference type="EMBL" id="KOA18442.1"/>
    </source>
</evidence>
<comment type="caution">
    <text evidence="2">The sequence shown here is derived from an EMBL/GenBank/DDBJ whole genome shotgun (WGS) entry which is preliminary data.</text>
</comment>
<dbReference type="EMBL" id="LHUR01000042">
    <property type="protein sequence ID" value="KOA18442.1"/>
    <property type="molecule type" value="Genomic_DNA"/>
</dbReference>
<name>A0A0L6Z646_9CLOT</name>
<gene>
    <name evidence="2" type="ORF">CLHOM_33440</name>
</gene>
<dbReference type="Proteomes" id="UP000037043">
    <property type="component" value="Unassembled WGS sequence"/>
</dbReference>
<dbReference type="RefSeq" id="WP_052222788.1">
    <property type="nucleotide sequence ID" value="NZ_LHUR01000042.1"/>
</dbReference>
<dbReference type="Pfam" id="PF00583">
    <property type="entry name" value="Acetyltransf_1"/>
    <property type="match status" value="1"/>
</dbReference>
<organism evidence="2 3">
    <name type="scientific">Clostridium homopropionicum DSM 5847</name>
    <dbReference type="NCBI Taxonomy" id="1121318"/>
    <lineage>
        <taxon>Bacteria</taxon>
        <taxon>Bacillati</taxon>
        <taxon>Bacillota</taxon>
        <taxon>Clostridia</taxon>
        <taxon>Eubacteriales</taxon>
        <taxon>Clostridiaceae</taxon>
        <taxon>Clostridium</taxon>
    </lineage>
</organism>
<dbReference type="SUPFAM" id="SSF55729">
    <property type="entry name" value="Acyl-CoA N-acyltransferases (Nat)"/>
    <property type="match status" value="1"/>
</dbReference>
<evidence type="ECO:0000313" key="3">
    <source>
        <dbReference type="Proteomes" id="UP000037043"/>
    </source>
</evidence>
<reference evidence="3" key="1">
    <citation type="submission" date="2015-08" db="EMBL/GenBank/DDBJ databases">
        <title>Genome sequence of the strict anaerobe Clostridium homopropionicum LuHBu1 (DSM 5847T).</title>
        <authorList>
            <person name="Poehlein A."/>
            <person name="Beck M."/>
            <person name="Schiel-Bengelsdorf B."/>
            <person name="Bengelsdorf F.R."/>
            <person name="Daniel R."/>
            <person name="Duerre P."/>
        </authorList>
    </citation>
    <scope>NUCLEOTIDE SEQUENCE [LARGE SCALE GENOMIC DNA]</scope>
    <source>
        <strain evidence="3">DSM 5847</strain>
    </source>
</reference>
<dbReference type="InterPro" id="IPR000182">
    <property type="entry name" value="GNAT_dom"/>
</dbReference>
<dbReference type="Gene3D" id="3.40.630.30">
    <property type="match status" value="1"/>
</dbReference>
<dbReference type="GO" id="GO:0016747">
    <property type="term" value="F:acyltransferase activity, transferring groups other than amino-acyl groups"/>
    <property type="evidence" value="ECO:0007669"/>
    <property type="project" value="InterPro"/>
</dbReference>
<protein>
    <submittedName>
        <fullName evidence="2">Acetyltransferase (GNAT) family protein</fullName>
    </submittedName>
</protein>
<dbReference type="InterPro" id="IPR016181">
    <property type="entry name" value="Acyl_CoA_acyltransferase"/>
</dbReference>
<accession>A0A0L6Z646</accession>
<keyword evidence="3" id="KW-1185">Reference proteome</keyword>
<feature type="domain" description="N-acetyltransferase" evidence="1">
    <location>
        <begin position="1"/>
        <end position="168"/>
    </location>
</feature>
<dbReference type="STRING" id="36844.SAMN04488501_101136"/>
<sequence>MEFRKAIEEDSSSIMNIIKQAQAYFKKKGINQWQNNYPNLETIRMDIKNNNGYVLLKDNKIIGTTAFILEGEKTYENIYEGEWLSSNKYGTIHRIAIDSQYKGIGTAPIIIKNLEEICLSKGINSIRVDTHEENLSMQRLVEKNGFKYCGIIYLEDKSKRMAFEKILL</sequence>